<dbReference type="CDD" id="cd11459">
    <property type="entry name" value="bHLH-O_HES1_4"/>
    <property type="match status" value="1"/>
</dbReference>
<dbReference type="SUPFAM" id="SSF47459">
    <property type="entry name" value="HLH, helix-loop-helix DNA-binding domain"/>
    <property type="match status" value="1"/>
</dbReference>
<dbReference type="GO" id="GO:0006355">
    <property type="term" value="P:regulation of DNA-templated transcription"/>
    <property type="evidence" value="ECO:0007669"/>
    <property type="project" value="InterPro"/>
</dbReference>
<keyword evidence="3" id="KW-0805">Transcription regulation</keyword>
<dbReference type="GO" id="GO:0000978">
    <property type="term" value="F:RNA polymerase II cis-regulatory region sequence-specific DNA binding"/>
    <property type="evidence" value="ECO:0007669"/>
    <property type="project" value="UniProtKB-ARBA"/>
</dbReference>
<evidence type="ECO:0000259" key="9">
    <source>
        <dbReference type="PROSITE" id="PS51054"/>
    </source>
</evidence>
<keyword evidence="4" id="KW-0238">DNA-binding</keyword>
<dbReference type="SMART" id="SM00511">
    <property type="entry name" value="ORANGE"/>
    <property type="match status" value="1"/>
</dbReference>
<dbReference type="Gene3D" id="6.10.250.980">
    <property type="match status" value="1"/>
</dbReference>
<keyword evidence="6" id="KW-0539">Nucleus</keyword>
<dbReference type="InterPro" id="IPR003650">
    <property type="entry name" value="Orange_dom"/>
</dbReference>
<keyword evidence="11" id="KW-1185">Reference proteome</keyword>
<organism evidence="10 11">
    <name type="scientific">Sciurus carolinensis</name>
    <name type="common">Eastern gray squirrel</name>
    <dbReference type="NCBI Taxonomy" id="30640"/>
    <lineage>
        <taxon>Eukaryota</taxon>
        <taxon>Metazoa</taxon>
        <taxon>Chordata</taxon>
        <taxon>Craniata</taxon>
        <taxon>Vertebrata</taxon>
        <taxon>Euteleostomi</taxon>
        <taxon>Mammalia</taxon>
        <taxon>Eutheria</taxon>
        <taxon>Euarchontoglires</taxon>
        <taxon>Glires</taxon>
        <taxon>Rodentia</taxon>
        <taxon>Sciuromorpha</taxon>
        <taxon>Sciuridae</taxon>
        <taxon>Sciurinae</taxon>
        <taxon>Sciurini</taxon>
        <taxon>Sciurus</taxon>
    </lineage>
</organism>
<evidence type="ECO:0000313" key="10">
    <source>
        <dbReference type="EMBL" id="MBZ3882455.1"/>
    </source>
</evidence>
<dbReference type="PROSITE" id="PS50888">
    <property type="entry name" value="BHLH"/>
    <property type="match status" value="1"/>
</dbReference>
<dbReference type="Gene3D" id="4.10.280.10">
    <property type="entry name" value="Helix-loop-helix DNA-binding domain"/>
    <property type="match status" value="1"/>
</dbReference>
<dbReference type="GO" id="GO:0005634">
    <property type="term" value="C:nucleus"/>
    <property type="evidence" value="ECO:0007669"/>
    <property type="project" value="UniProtKB-SubCell"/>
</dbReference>
<evidence type="ECO:0000256" key="4">
    <source>
        <dbReference type="ARBA" id="ARBA00023125"/>
    </source>
</evidence>
<accession>A0AA41N2D4</accession>
<evidence type="ECO:0000256" key="3">
    <source>
        <dbReference type="ARBA" id="ARBA00023015"/>
    </source>
</evidence>
<feature type="region of interest" description="Disordered" evidence="7">
    <location>
        <begin position="1"/>
        <end position="75"/>
    </location>
</feature>
<feature type="domain" description="BHLH" evidence="8">
    <location>
        <begin position="64"/>
        <end position="121"/>
    </location>
</feature>
<evidence type="ECO:0000256" key="5">
    <source>
        <dbReference type="ARBA" id="ARBA00023163"/>
    </source>
</evidence>
<dbReference type="InterPro" id="IPR050370">
    <property type="entry name" value="HES_HEY"/>
</dbReference>
<sequence length="255" mass="27547">MPADAPRKPSASPLAGAPASASRTPDKPDEPRSATEHRKVGSGQARAAGWWGGETERGTRSLSHPQSSKPVMEKRRRARINESLAQLKTLILDAVRKDSSRHSKLEKADILEMTVTHLQNLRRLQVTAALSSDPAVLGKYRAGFNECLVEVTRFLAGCEGVWAEVRSRLLGHLATCLLQLGSSRRPASLPAAAEDPASEVYAGRPLLRSFDGPFPLLRPGAAFTPLFAPGLTPAPPVVPRVGPQGRNGPWRPWLQ</sequence>
<dbReference type="Proteomes" id="UP001166674">
    <property type="component" value="Unassembled WGS sequence"/>
</dbReference>
<feature type="compositionally biased region" description="Polar residues" evidence="7">
    <location>
        <begin position="60"/>
        <end position="69"/>
    </location>
</feature>
<evidence type="ECO:0000256" key="7">
    <source>
        <dbReference type="SAM" id="MobiDB-lite"/>
    </source>
</evidence>
<dbReference type="AlphaFoldDB" id="A0AA41N2D4"/>
<dbReference type="PROSITE" id="PS51054">
    <property type="entry name" value="ORANGE"/>
    <property type="match status" value="1"/>
</dbReference>
<keyword evidence="5" id="KW-0804">Transcription</keyword>
<name>A0AA41N2D4_SCICA</name>
<dbReference type="SUPFAM" id="SSF158457">
    <property type="entry name" value="Orange domain-like"/>
    <property type="match status" value="1"/>
</dbReference>
<dbReference type="EMBL" id="JAATJV010381928">
    <property type="protein sequence ID" value="MBZ3882455.1"/>
    <property type="molecule type" value="Genomic_DNA"/>
</dbReference>
<evidence type="ECO:0000313" key="11">
    <source>
        <dbReference type="Proteomes" id="UP001166674"/>
    </source>
</evidence>
<gene>
    <name evidence="10" type="ORF">SUZIE_168035</name>
</gene>
<proteinExistence type="predicted"/>
<comment type="subcellular location">
    <subcellularLocation>
        <location evidence="1">Nucleus</location>
    </subcellularLocation>
</comment>
<protein>
    <submittedName>
        <fullName evidence="10">Transcription factor HES-4</fullName>
    </submittedName>
</protein>
<evidence type="ECO:0000256" key="6">
    <source>
        <dbReference type="ARBA" id="ARBA00023242"/>
    </source>
</evidence>
<keyword evidence="2" id="KW-0678">Repressor</keyword>
<comment type="caution">
    <text evidence="10">The sequence shown here is derived from an EMBL/GenBank/DDBJ whole genome shotgun (WGS) entry which is preliminary data.</text>
</comment>
<reference evidence="10" key="1">
    <citation type="submission" date="2020-03" db="EMBL/GenBank/DDBJ databases">
        <title>Studies in the Genomics of Life Span.</title>
        <authorList>
            <person name="Glass D."/>
        </authorList>
    </citation>
    <scope>NUCLEOTIDE SEQUENCE</scope>
    <source>
        <strain evidence="10">SUZIE</strain>
        <tissue evidence="10">Muscle</tissue>
    </source>
</reference>
<dbReference type="PANTHER" id="PTHR10985">
    <property type="entry name" value="BASIC HELIX-LOOP-HELIX TRANSCRIPTION FACTOR, HES-RELATED"/>
    <property type="match status" value="1"/>
</dbReference>
<feature type="domain" description="Orange" evidence="9">
    <location>
        <begin position="140"/>
        <end position="173"/>
    </location>
</feature>
<dbReference type="Pfam" id="PF00010">
    <property type="entry name" value="HLH"/>
    <property type="match status" value="1"/>
</dbReference>
<dbReference type="InterPro" id="IPR036638">
    <property type="entry name" value="HLH_DNA-bd_sf"/>
</dbReference>
<dbReference type="Pfam" id="PF07527">
    <property type="entry name" value="Hairy_orange"/>
    <property type="match status" value="1"/>
</dbReference>
<dbReference type="InterPro" id="IPR011598">
    <property type="entry name" value="bHLH_dom"/>
</dbReference>
<dbReference type="SMART" id="SM00353">
    <property type="entry name" value="HLH"/>
    <property type="match status" value="1"/>
</dbReference>
<evidence type="ECO:0000259" key="8">
    <source>
        <dbReference type="PROSITE" id="PS50888"/>
    </source>
</evidence>
<evidence type="ECO:0000256" key="2">
    <source>
        <dbReference type="ARBA" id="ARBA00022491"/>
    </source>
</evidence>
<feature type="compositionally biased region" description="Low complexity" evidence="7">
    <location>
        <begin position="9"/>
        <end position="22"/>
    </location>
</feature>
<dbReference type="GO" id="GO:0046983">
    <property type="term" value="F:protein dimerization activity"/>
    <property type="evidence" value="ECO:0007669"/>
    <property type="project" value="InterPro"/>
</dbReference>
<evidence type="ECO:0000256" key="1">
    <source>
        <dbReference type="ARBA" id="ARBA00004123"/>
    </source>
</evidence>
<feature type="compositionally biased region" description="Basic and acidic residues" evidence="7">
    <location>
        <begin position="24"/>
        <end position="39"/>
    </location>
</feature>
<dbReference type="FunFam" id="4.10.280.10:FF:000009">
    <property type="entry name" value="Transcription factor HES-1"/>
    <property type="match status" value="1"/>
</dbReference>